<dbReference type="EMBL" id="BART01029815">
    <property type="protein sequence ID" value="GAH11065.1"/>
    <property type="molecule type" value="Genomic_DNA"/>
</dbReference>
<evidence type="ECO:0000313" key="14">
    <source>
        <dbReference type="EMBL" id="GAH11065.1"/>
    </source>
</evidence>
<evidence type="ECO:0000256" key="2">
    <source>
        <dbReference type="ARBA" id="ARBA00004141"/>
    </source>
</evidence>
<reference evidence="14" key="1">
    <citation type="journal article" date="2014" name="Front. Microbiol.">
        <title>High frequency of phylogenetically diverse reductive dehalogenase-homologous genes in deep subseafloor sedimentary metagenomes.</title>
        <authorList>
            <person name="Kawai M."/>
            <person name="Futagami T."/>
            <person name="Toyoda A."/>
            <person name="Takaki Y."/>
            <person name="Nishi S."/>
            <person name="Hori S."/>
            <person name="Arai W."/>
            <person name="Tsubouchi T."/>
            <person name="Morono Y."/>
            <person name="Uchiyama I."/>
            <person name="Ito T."/>
            <person name="Fujiyama A."/>
            <person name="Inagaki F."/>
            <person name="Takami H."/>
        </authorList>
    </citation>
    <scope>NUCLEOTIDE SEQUENCE</scope>
    <source>
        <strain evidence="14">Expedition CK06-06</strain>
    </source>
</reference>
<evidence type="ECO:0000256" key="11">
    <source>
        <dbReference type="ARBA" id="ARBA00023136"/>
    </source>
</evidence>
<dbReference type="InterPro" id="IPR008915">
    <property type="entry name" value="Peptidase_M50"/>
</dbReference>
<keyword evidence="11 12" id="KW-0472">Membrane</keyword>
<comment type="similarity">
    <text evidence="3">Belongs to the peptidase M50B family.</text>
</comment>
<dbReference type="GO" id="GO:0008237">
    <property type="term" value="F:metallopeptidase activity"/>
    <property type="evidence" value="ECO:0007669"/>
    <property type="project" value="UniProtKB-KW"/>
</dbReference>
<evidence type="ECO:0000256" key="12">
    <source>
        <dbReference type="SAM" id="Phobius"/>
    </source>
</evidence>
<evidence type="ECO:0000256" key="5">
    <source>
        <dbReference type="ARBA" id="ARBA00022692"/>
    </source>
</evidence>
<evidence type="ECO:0000256" key="6">
    <source>
        <dbReference type="ARBA" id="ARBA00022723"/>
    </source>
</evidence>
<evidence type="ECO:0000256" key="9">
    <source>
        <dbReference type="ARBA" id="ARBA00022989"/>
    </source>
</evidence>
<proteinExistence type="inferred from homology"/>
<dbReference type="GO" id="GO:0016020">
    <property type="term" value="C:membrane"/>
    <property type="evidence" value="ECO:0007669"/>
    <property type="project" value="UniProtKB-SubCell"/>
</dbReference>
<keyword evidence="7" id="KW-0378">Hydrolase</keyword>
<evidence type="ECO:0000256" key="7">
    <source>
        <dbReference type="ARBA" id="ARBA00022801"/>
    </source>
</evidence>
<dbReference type="AlphaFoldDB" id="X1DS49"/>
<evidence type="ECO:0000259" key="13">
    <source>
        <dbReference type="Pfam" id="PF02163"/>
    </source>
</evidence>
<organism evidence="14">
    <name type="scientific">marine sediment metagenome</name>
    <dbReference type="NCBI Taxonomy" id="412755"/>
    <lineage>
        <taxon>unclassified sequences</taxon>
        <taxon>metagenomes</taxon>
        <taxon>ecological metagenomes</taxon>
    </lineage>
</organism>
<feature type="transmembrane region" description="Helical" evidence="12">
    <location>
        <begin position="132"/>
        <end position="164"/>
    </location>
</feature>
<evidence type="ECO:0000256" key="10">
    <source>
        <dbReference type="ARBA" id="ARBA00023049"/>
    </source>
</evidence>
<feature type="non-terminal residue" evidence="14">
    <location>
        <position position="1"/>
    </location>
</feature>
<dbReference type="PANTHER" id="PTHR39188:SF3">
    <property type="entry name" value="STAGE IV SPORULATION PROTEIN FB"/>
    <property type="match status" value="1"/>
</dbReference>
<comment type="caution">
    <text evidence="14">The sequence shown here is derived from an EMBL/GenBank/DDBJ whole genome shotgun (WGS) entry which is preliminary data.</text>
</comment>
<keyword evidence="9 12" id="KW-1133">Transmembrane helix</keyword>
<feature type="domain" description="Peptidase M50" evidence="13">
    <location>
        <begin position="8"/>
        <end position="80"/>
    </location>
</feature>
<feature type="transmembrane region" description="Helical" evidence="12">
    <location>
        <begin position="58"/>
        <end position="79"/>
    </location>
</feature>
<dbReference type="GO" id="GO:0046872">
    <property type="term" value="F:metal ion binding"/>
    <property type="evidence" value="ECO:0007669"/>
    <property type="project" value="UniProtKB-KW"/>
</dbReference>
<evidence type="ECO:0000256" key="1">
    <source>
        <dbReference type="ARBA" id="ARBA00001947"/>
    </source>
</evidence>
<gene>
    <name evidence="14" type="ORF">S01H4_52227</name>
</gene>
<dbReference type="GO" id="GO:0006508">
    <property type="term" value="P:proteolysis"/>
    <property type="evidence" value="ECO:0007669"/>
    <property type="project" value="UniProtKB-KW"/>
</dbReference>
<evidence type="ECO:0000256" key="8">
    <source>
        <dbReference type="ARBA" id="ARBA00022833"/>
    </source>
</evidence>
<evidence type="ECO:0000256" key="4">
    <source>
        <dbReference type="ARBA" id="ARBA00022670"/>
    </source>
</evidence>
<keyword evidence="10" id="KW-0482">Metalloprotease</keyword>
<evidence type="ECO:0000256" key="3">
    <source>
        <dbReference type="ARBA" id="ARBA00007931"/>
    </source>
</evidence>
<sequence>GLAQGCAFVLAGFVSILIHELGHALTIRKFGLPTQITLTTFGGYATHPAGILSRSKSFLVTAAGPAIQIIFGLLVWLIYINTSMPSDHIEYFVFILAAISIIWAIFNCLPIFPLDGGQMLASILGPRRAKILHMTGIICALIIGLIGLKFGYMLVLVFMGLFAWQNYQMLQQNR</sequence>
<name>X1DS49_9ZZZZ</name>
<dbReference type="PANTHER" id="PTHR39188">
    <property type="entry name" value="MEMBRANE-ASSOCIATED ZINC METALLOPROTEASE M50B"/>
    <property type="match status" value="1"/>
</dbReference>
<comment type="subcellular location">
    <subcellularLocation>
        <location evidence="2">Membrane</location>
        <topology evidence="2">Multi-pass membrane protein</topology>
    </subcellularLocation>
</comment>
<dbReference type="Pfam" id="PF02163">
    <property type="entry name" value="Peptidase_M50"/>
    <property type="match status" value="2"/>
</dbReference>
<feature type="domain" description="Peptidase M50" evidence="13">
    <location>
        <begin position="86"/>
        <end position="140"/>
    </location>
</feature>
<keyword evidence="4" id="KW-0645">Protease</keyword>
<protein>
    <recommendedName>
        <fullName evidence="13">Peptidase M50 domain-containing protein</fullName>
    </recommendedName>
</protein>
<accession>X1DS49</accession>
<keyword evidence="5 12" id="KW-0812">Transmembrane</keyword>
<keyword evidence="8" id="KW-0862">Zinc</keyword>
<feature type="transmembrane region" description="Helical" evidence="12">
    <location>
        <begin position="91"/>
        <end position="112"/>
    </location>
</feature>
<keyword evidence="6" id="KW-0479">Metal-binding</keyword>
<comment type="cofactor">
    <cofactor evidence="1">
        <name>Zn(2+)</name>
        <dbReference type="ChEBI" id="CHEBI:29105"/>
    </cofactor>
</comment>